<reference evidence="1 2" key="1">
    <citation type="submission" date="2014-06" db="EMBL/GenBank/DDBJ databases">
        <authorList>
            <person name="Ju J."/>
            <person name="Zhang J."/>
        </authorList>
    </citation>
    <scope>NUCLEOTIDE SEQUENCE [LARGE SCALE GENOMIC DNA]</scope>
    <source>
        <strain evidence="1 2">DsW_47</strain>
    </source>
</reference>
<protein>
    <recommendedName>
        <fullName evidence="3">Transposase</fullName>
    </recommendedName>
</protein>
<dbReference type="EMBL" id="JOMQ01000016">
    <property type="protein sequence ID" value="OUJ03189.1"/>
    <property type="molecule type" value="Genomic_DNA"/>
</dbReference>
<dbReference type="AlphaFoldDB" id="A0A1Z5YW31"/>
<dbReference type="OrthoDB" id="7226134at2"/>
<evidence type="ECO:0000313" key="1">
    <source>
        <dbReference type="EMBL" id="OUJ03189.1"/>
    </source>
</evidence>
<dbReference type="RefSeq" id="WP_086650858.1">
    <property type="nucleotide sequence ID" value="NZ_JOMQ01000016.1"/>
</dbReference>
<name>A0A1Z5YW31_9PROT</name>
<proteinExistence type="predicted"/>
<accession>A0A1Z5YW31</accession>
<comment type="caution">
    <text evidence="1">The sequence shown here is derived from an EMBL/GenBank/DDBJ whole genome shotgun (WGS) entry which is preliminary data.</text>
</comment>
<organism evidence="1 2">
    <name type="scientific">Acetobacter cibinongensis</name>
    <dbReference type="NCBI Taxonomy" id="146475"/>
    <lineage>
        <taxon>Bacteria</taxon>
        <taxon>Pseudomonadati</taxon>
        <taxon>Pseudomonadota</taxon>
        <taxon>Alphaproteobacteria</taxon>
        <taxon>Acetobacterales</taxon>
        <taxon>Acetobacteraceae</taxon>
        <taxon>Acetobacter</taxon>
    </lineage>
</organism>
<evidence type="ECO:0000313" key="2">
    <source>
        <dbReference type="Proteomes" id="UP000196086"/>
    </source>
</evidence>
<evidence type="ECO:0008006" key="3">
    <source>
        <dbReference type="Google" id="ProtNLM"/>
    </source>
</evidence>
<sequence>MGKVVPFTLSEEACIVAMRAQGVPFHVIARKFGRSEGGIWLVCLRNVRKMTEGEEEAESCGSDFMGLRECLPVGHPVVMRGLWKGMEQWRRQ</sequence>
<dbReference type="Proteomes" id="UP000196086">
    <property type="component" value="Unassembled WGS sequence"/>
</dbReference>
<gene>
    <name evidence="1" type="ORF">HK14_03225</name>
</gene>